<evidence type="ECO:0000313" key="5">
    <source>
        <dbReference type="EMBL" id="PHZ86610.1"/>
    </source>
</evidence>
<gene>
    <name evidence="5" type="ORF">CRD36_01650</name>
</gene>
<dbReference type="EMBL" id="PDEM01000007">
    <property type="protein sequence ID" value="PHZ86610.1"/>
    <property type="molecule type" value="Genomic_DNA"/>
</dbReference>
<dbReference type="PANTHER" id="PTHR44688:SF16">
    <property type="entry name" value="DNA-BINDING TRANSCRIPTIONAL ACTIVATOR DEVR_DOSR"/>
    <property type="match status" value="1"/>
</dbReference>
<keyword evidence="1" id="KW-0805">Transcription regulation</keyword>
<feature type="domain" description="HTH luxR-type" evidence="4">
    <location>
        <begin position="198"/>
        <end position="263"/>
    </location>
</feature>
<organism evidence="5 6">
    <name type="scientific">Paremcibacter congregatus</name>
    <dbReference type="NCBI Taxonomy" id="2043170"/>
    <lineage>
        <taxon>Bacteria</taxon>
        <taxon>Pseudomonadati</taxon>
        <taxon>Pseudomonadota</taxon>
        <taxon>Alphaproteobacteria</taxon>
        <taxon>Emcibacterales</taxon>
        <taxon>Emcibacteraceae</taxon>
        <taxon>Paremcibacter</taxon>
    </lineage>
</organism>
<dbReference type="SUPFAM" id="SSF46894">
    <property type="entry name" value="C-terminal effector domain of the bipartite response regulators"/>
    <property type="match status" value="1"/>
</dbReference>
<dbReference type="InterPro" id="IPR036388">
    <property type="entry name" value="WH-like_DNA-bd_sf"/>
</dbReference>
<keyword evidence="3" id="KW-0804">Transcription</keyword>
<sequence length="290" mass="32840">MTVKAGSYEWHEKVAELLEAVGGPAAAQRLQETLSSLLAMDSFIVFRYRYYDVPEILYDNVSHARRQNNLDNYLDGAYLLDPFYQYFLEDRGPGVVPLKQAGPDHFLKSEYYRTYYKFSGLRDEVNIFLRLSDSVYIVLAMGRSKGRGRFGKQDLQHLENILPIIQLFCRRQWGTEVLATSAAPASDNYNSRFLAALKNFGASCLSKKEREVLNLLLMGHSGKSTAERMKISLGTVKIHRNNIYSKLDIRSQSELFSLFIGAVAAMTGDGTEDPLVAYHAKPPLAEKKFL</sequence>
<keyword evidence="6" id="KW-1185">Reference proteome</keyword>
<dbReference type="Pfam" id="PF00196">
    <property type="entry name" value="GerE"/>
    <property type="match status" value="1"/>
</dbReference>
<dbReference type="PRINTS" id="PR00038">
    <property type="entry name" value="HTHLUXR"/>
</dbReference>
<dbReference type="PROSITE" id="PS50043">
    <property type="entry name" value="HTH_LUXR_2"/>
    <property type="match status" value="1"/>
</dbReference>
<dbReference type="InParanoid" id="A0A2G4YWI1"/>
<dbReference type="GO" id="GO:0003677">
    <property type="term" value="F:DNA binding"/>
    <property type="evidence" value="ECO:0007669"/>
    <property type="project" value="UniProtKB-KW"/>
</dbReference>
<dbReference type="SMART" id="SM00421">
    <property type="entry name" value="HTH_LUXR"/>
    <property type="match status" value="1"/>
</dbReference>
<dbReference type="GO" id="GO:0006355">
    <property type="term" value="P:regulation of DNA-templated transcription"/>
    <property type="evidence" value="ECO:0007669"/>
    <property type="project" value="InterPro"/>
</dbReference>
<protein>
    <recommendedName>
        <fullName evidence="4">HTH luxR-type domain-containing protein</fullName>
    </recommendedName>
</protein>
<dbReference type="AlphaFoldDB" id="A0A2G4YWI1"/>
<accession>A0A2G4YWI1</accession>
<dbReference type="RefSeq" id="WP_099470986.1">
    <property type="nucleotide sequence ID" value="NZ_CP041025.1"/>
</dbReference>
<dbReference type="Proteomes" id="UP000229730">
    <property type="component" value="Unassembled WGS sequence"/>
</dbReference>
<reference evidence="5 6" key="1">
    <citation type="submission" date="2017-10" db="EMBL/GenBank/DDBJ databases">
        <title>Frigbacter circumglobatus gen. nov. sp. nov., isolated from sediment cultured in situ.</title>
        <authorList>
            <person name="Zhao Z."/>
        </authorList>
    </citation>
    <scope>NUCLEOTIDE SEQUENCE [LARGE SCALE GENOMIC DNA]</scope>
    <source>
        <strain evidence="5 6">ZYL</strain>
    </source>
</reference>
<dbReference type="InterPro" id="IPR000792">
    <property type="entry name" value="Tscrpt_reg_LuxR_C"/>
</dbReference>
<keyword evidence="2" id="KW-0238">DNA-binding</keyword>
<evidence type="ECO:0000256" key="1">
    <source>
        <dbReference type="ARBA" id="ARBA00023015"/>
    </source>
</evidence>
<dbReference type="OrthoDB" id="343383at2"/>
<evidence type="ECO:0000259" key="4">
    <source>
        <dbReference type="PROSITE" id="PS50043"/>
    </source>
</evidence>
<dbReference type="InterPro" id="IPR016032">
    <property type="entry name" value="Sig_transdc_resp-reg_C-effctor"/>
</dbReference>
<evidence type="ECO:0000256" key="3">
    <source>
        <dbReference type="ARBA" id="ARBA00023163"/>
    </source>
</evidence>
<name>A0A2G4YWI1_9PROT</name>
<proteinExistence type="predicted"/>
<evidence type="ECO:0000313" key="6">
    <source>
        <dbReference type="Proteomes" id="UP000229730"/>
    </source>
</evidence>
<comment type="caution">
    <text evidence="5">The sequence shown here is derived from an EMBL/GenBank/DDBJ whole genome shotgun (WGS) entry which is preliminary data.</text>
</comment>
<dbReference type="CDD" id="cd06170">
    <property type="entry name" value="LuxR_C_like"/>
    <property type="match status" value="1"/>
</dbReference>
<dbReference type="PANTHER" id="PTHR44688">
    <property type="entry name" value="DNA-BINDING TRANSCRIPTIONAL ACTIVATOR DEVR_DOSR"/>
    <property type="match status" value="1"/>
</dbReference>
<dbReference type="Gene3D" id="1.10.10.10">
    <property type="entry name" value="Winged helix-like DNA-binding domain superfamily/Winged helix DNA-binding domain"/>
    <property type="match status" value="1"/>
</dbReference>
<evidence type="ECO:0000256" key="2">
    <source>
        <dbReference type="ARBA" id="ARBA00023125"/>
    </source>
</evidence>